<evidence type="ECO:0000313" key="3">
    <source>
        <dbReference type="EMBL" id="KAF1922721.1"/>
    </source>
</evidence>
<feature type="coiled-coil region" evidence="1">
    <location>
        <begin position="222"/>
        <end position="249"/>
    </location>
</feature>
<reference evidence="3" key="1">
    <citation type="journal article" date="2020" name="Stud. Mycol.">
        <title>101 Dothideomycetes genomes: a test case for predicting lifestyles and emergence of pathogens.</title>
        <authorList>
            <person name="Haridas S."/>
            <person name="Albert R."/>
            <person name="Binder M."/>
            <person name="Bloem J."/>
            <person name="Labutti K."/>
            <person name="Salamov A."/>
            <person name="Andreopoulos B."/>
            <person name="Baker S."/>
            <person name="Barry K."/>
            <person name="Bills G."/>
            <person name="Bluhm B."/>
            <person name="Cannon C."/>
            <person name="Castanera R."/>
            <person name="Culley D."/>
            <person name="Daum C."/>
            <person name="Ezra D."/>
            <person name="Gonzalez J."/>
            <person name="Henrissat B."/>
            <person name="Kuo A."/>
            <person name="Liang C."/>
            <person name="Lipzen A."/>
            <person name="Lutzoni F."/>
            <person name="Magnuson J."/>
            <person name="Mondo S."/>
            <person name="Nolan M."/>
            <person name="Ohm R."/>
            <person name="Pangilinan J."/>
            <person name="Park H.-J."/>
            <person name="Ramirez L."/>
            <person name="Alfaro M."/>
            <person name="Sun H."/>
            <person name="Tritt A."/>
            <person name="Yoshinaga Y."/>
            <person name="Zwiers L.-H."/>
            <person name="Turgeon B."/>
            <person name="Goodwin S."/>
            <person name="Spatafora J."/>
            <person name="Crous P."/>
            <person name="Grigoriev I."/>
        </authorList>
    </citation>
    <scope>NUCLEOTIDE SEQUENCE</scope>
    <source>
        <strain evidence="3">CBS 183.55</strain>
    </source>
</reference>
<dbReference type="GO" id="GO:0003676">
    <property type="term" value="F:nucleic acid binding"/>
    <property type="evidence" value="ECO:0007669"/>
    <property type="project" value="InterPro"/>
</dbReference>
<dbReference type="Proteomes" id="UP000800082">
    <property type="component" value="Unassembled WGS sequence"/>
</dbReference>
<dbReference type="RefSeq" id="XP_033442974.1">
    <property type="nucleotide sequence ID" value="XM_033588362.1"/>
</dbReference>
<dbReference type="EMBL" id="ML979016">
    <property type="protein sequence ID" value="KAF1922721.1"/>
    <property type="molecule type" value="Genomic_DNA"/>
</dbReference>
<dbReference type="Pfam" id="PF03184">
    <property type="entry name" value="DDE_1"/>
    <property type="match status" value="1"/>
</dbReference>
<feature type="non-terminal residue" evidence="3">
    <location>
        <position position="249"/>
    </location>
</feature>
<evidence type="ECO:0000256" key="1">
    <source>
        <dbReference type="SAM" id="Coils"/>
    </source>
</evidence>
<feature type="non-terminal residue" evidence="3">
    <location>
        <position position="1"/>
    </location>
</feature>
<dbReference type="InterPro" id="IPR004875">
    <property type="entry name" value="DDE_SF_endonuclease_dom"/>
</dbReference>
<feature type="domain" description="DDE-1" evidence="2">
    <location>
        <begin position="5"/>
        <end position="81"/>
    </location>
</feature>
<dbReference type="GeneID" id="54346009"/>
<name>A0A6A5R3S8_9PLEO</name>
<gene>
    <name evidence="3" type="ORF">M421DRAFT_22590</name>
</gene>
<keyword evidence="4" id="KW-1185">Reference proteome</keyword>
<evidence type="ECO:0000313" key="4">
    <source>
        <dbReference type="Proteomes" id="UP000800082"/>
    </source>
</evidence>
<proteinExistence type="predicted"/>
<evidence type="ECO:0000259" key="2">
    <source>
        <dbReference type="Pfam" id="PF03184"/>
    </source>
</evidence>
<sequence length="249" mass="28339">FLTYCHQHKILVAIFPPHSTHTLQPADVVLFKPLSTAYSQQLTRQTQRSKGLLPVKKGSFFSLFWPAWLQSFTKDNILKAFEATGLQPLNRDKVLKRFPEGAATPSTPPPPEAGTTARKIIRKLDSVVGDRYSNEARALCHEVHHLAIENELLNDDVQGLTESLLIKKKQDKKSKALTLVKLLLDYWGGAKWWSPRLFKEARHRERIMKETAHAEKLEKANVKELKAANKLYNDKIKEQKREAAAAAKE</sequence>
<dbReference type="OrthoDB" id="3795213at2759"/>
<protein>
    <recommendedName>
        <fullName evidence="2">DDE-1 domain-containing protein</fullName>
    </recommendedName>
</protein>
<dbReference type="AlphaFoldDB" id="A0A6A5R3S8"/>
<accession>A0A6A5R3S8</accession>
<organism evidence="3 4">
    <name type="scientific">Didymella exigua CBS 183.55</name>
    <dbReference type="NCBI Taxonomy" id="1150837"/>
    <lineage>
        <taxon>Eukaryota</taxon>
        <taxon>Fungi</taxon>
        <taxon>Dikarya</taxon>
        <taxon>Ascomycota</taxon>
        <taxon>Pezizomycotina</taxon>
        <taxon>Dothideomycetes</taxon>
        <taxon>Pleosporomycetidae</taxon>
        <taxon>Pleosporales</taxon>
        <taxon>Pleosporineae</taxon>
        <taxon>Didymellaceae</taxon>
        <taxon>Didymella</taxon>
    </lineage>
</organism>
<keyword evidence="1" id="KW-0175">Coiled coil</keyword>